<proteinExistence type="predicted"/>
<dbReference type="AlphaFoldDB" id="A0A9P4KET8"/>
<accession>A0A9P4KET8</accession>
<protein>
    <submittedName>
        <fullName evidence="1">Uncharacterized protein</fullName>
    </submittedName>
</protein>
<sequence>MTLVFGTSSAGNRGALQQIQLGINELASAFVIGKSIGSVVSRDSDATIFRILEDDFGVRVHSIPVWLENFRFPRRGTVYGQGMSRHDCQGLMQGIKVRSLQGVASIIVLCCRFSESVDRITTILELVISHGDNSSVISPGILGEPASRMAYSMKELLSNFVRATIDSDADSEQALDALKWMAKFAIDVGISKRRRLSVGRVQEHNLNLVTKLISTIKGVNEASDEGDNLPRESGQLVHDTLSIGAVSIALAARANSASVTLQCVTAKGVKDIPDLLDQSSFVVRLWLCQPPPQISNILKWGEAEFDAGRSDAEDGDRGSHPVIFGGQLEVACTVAGQIKEEFPNVPFEDDGRVVEMWAKGVEVGRSLQWMVCHPKGTNARRDPFAKRHIRPARFELNLNASDCFKDVPPQVDRLAVSFSKSDARLKALSRVIAEIVHNVFHYIDYLQDEDVDFGAAMTFVTVAIAVGCLHSITKAEAGHDDSYALELGAVCRGGSLRELVARAIHGEGLGHEDLLWAGATLWGGASLASHGHVMVDQRVIGMVSPHCTIILDILRDPKGFAKRGCQGHLIFMCHGSVPLLPRHAKTGFITAADVNPSRHSLDRNDGSIDYGSLSGVLSSLKPMADELELVLTLEPETRSGASQSLFCVWYAGDLAFELDPLVVFHNLLARPDHPNNCLRHYTQHMTLGPYIPIDKIQLLEISYFKVENSYAVFNAHGDSAWLLVAAGCAPMGQVIISRGSLDVISCDHTVGDTILYLGENC</sequence>
<evidence type="ECO:0000313" key="2">
    <source>
        <dbReference type="Proteomes" id="UP000800093"/>
    </source>
</evidence>
<name>A0A9P4KET8_9PLEO</name>
<evidence type="ECO:0000313" key="1">
    <source>
        <dbReference type="EMBL" id="KAF2266856.1"/>
    </source>
</evidence>
<dbReference type="OrthoDB" id="5415587at2759"/>
<reference evidence="2" key="1">
    <citation type="journal article" date="2020" name="Stud. Mycol.">
        <title>101 Dothideomycetes genomes: A test case for predicting lifestyles and emergence of pathogens.</title>
        <authorList>
            <person name="Haridas S."/>
            <person name="Albert R."/>
            <person name="Binder M."/>
            <person name="Bloem J."/>
            <person name="LaButti K."/>
            <person name="Salamov A."/>
            <person name="Andreopoulos B."/>
            <person name="Baker S."/>
            <person name="Barry K."/>
            <person name="Bills G."/>
            <person name="Bluhm B."/>
            <person name="Cannon C."/>
            <person name="Castanera R."/>
            <person name="Culley D."/>
            <person name="Daum C."/>
            <person name="Ezra D."/>
            <person name="Gonzalez J."/>
            <person name="Henrissat B."/>
            <person name="Kuo A."/>
            <person name="Liang C."/>
            <person name="Lipzen A."/>
            <person name="Lutzoni F."/>
            <person name="Magnuson J."/>
            <person name="Mondo S."/>
            <person name="Nolan M."/>
            <person name="Ohm R."/>
            <person name="Pangilinan J."/>
            <person name="Park H.-J."/>
            <person name="Ramirez L."/>
            <person name="Alfaro M."/>
            <person name="Sun H."/>
            <person name="Tritt A."/>
            <person name="Yoshinaga Y."/>
            <person name="Zwiers L.-H."/>
            <person name="Turgeon B."/>
            <person name="Goodwin S."/>
            <person name="Spatafora J."/>
            <person name="Crous P."/>
            <person name="Grigoriev I."/>
        </authorList>
    </citation>
    <scope>NUCLEOTIDE SEQUENCE [LARGE SCALE GENOMIC DNA]</scope>
    <source>
        <strain evidence="2">CBS 304.66</strain>
    </source>
</reference>
<dbReference type="EMBL" id="ML986595">
    <property type="protein sequence ID" value="KAF2266856.1"/>
    <property type="molecule type" value="Genomic_DNA"/>
</dbReference>
<comment type="caution">
    <text evidence="1">The sequence shown here is derived from an EMBL/GenBank/DDBJ whole genome shotgun (WGS) entry which is preliminary data.</text>
</comment>
<dbReference type="Proteomes" id="UP000800093">
    <property type="component" value="Unassembled WGS sequence"/>
</dbReference>
<gene>
    <name evidence="1" type="ORF">CC78DRAFT_531297</name>
</gene>
<keyword evidence="2" id="KW-1185">Reference proteome</keyword>
<organism evidence="1 2">
    <name type="scientific">Lojkania enalia</name>
    <dbReference type="NCBI Taxonomy" id="147567"/>
    <lineage>
        <taxon>Eukaryota</taxon>
        <taxon>Fungi</taxon>
        <taxon>Dikarya</taxon>
        <taxon>Ascomycota</taxon>
        <taxon>Pezizomycotina</taxon>
        <taxon>Dothideomycetes</taxon>
        <taxon>Pleosporomycetidae</taxon>
        <taxon>Pleosporales</taxon>
        <taxon>Pleosporales incertae sedis</taxon>
        <taxon>Lojkania</taxon>
    </lineage>
</organism>